<protein>
    <recommendedName>
        <fullName evidence="8">PA domain-containing protein</fullName>
    </recommendedName>
</protein>
<dbReference type="GO" id="GO:0008270">
    <property type="term" value="F:zinc ion binding"/>
    <property type="evidence" value="ECO:0007669"/>
    <property type="project" value="UniProtKB-KW"/>
</dbReference>
<evidence type="ECO:0000256" key="1">
    <source>
        <dbReference type="ARBA" id="ARBA00004370"/>
    </source>
</evidence>
<sequence length="135" mass="14530">MVYTQNATCVDFKAVPACFGAALPRAGLTGFLVEAVPANACHPIRAPPALKGSPPGFIVLIRRYGCSFGMKVLHAQQAGYRAAVIHNLYSDLLVSMAREENESRQKILIPSLFIGGSLRIPACFAKEKGYIFSTS</sequence>
<dbReference type="Ensembl" id="ENSSMRT00000026611.1">
    <property type="protein sequence ID" value="ENSSMRP00000022759.1"/>
    <property type="gene ID" value="ENSSMRG00000017647.1"/>
</dbReference>
<reference evidence="9" key="1">
    <citation type="submission" date="2025-08" db="UniProtKB">
        <authorList>
            <consortium name="Ensembl"/>
        </authorList>
    </citation>
    <scope>IDENTIFICATION</scope>
</reference>
<keyword evidence="2" id="KW-0812">Transmembrane</keyword>
<evidence type="ECO:0000256" key="7">
    <source>
        <dbReference type="ARBA" id="ARBA00023136"/>
    </source>
</evidence>
<reference evidence="9" key="2">
    <citation type="submission" date="2025-09" db="UniProtKB">
        <authorList>
            <consortium name="Ensembl"/>
        </authorList>
    </citation>
    <scope>IDENTIFICATION</scope>
</reference>
<evidence type="ECO:0000259" key="8">
    <source>
        <dbReference type="Pfam" id="PF02225"/>
    </source>
</evidence>
<evidence type="ECO:0000313" key="9">
    <source>
        <dbReference type="Ensembl" id="ENSSMRP00000022759.1"/>
    </source>
</evidence>
<keyword evidence="4" id="KW-0863">Zinc-finger</keyword>
<dbReference type="InterPro" id="IPR003137">
    <property type="entry name" value="PA_domain"/>
</dbReference>
<keyword evidence="7" id="KW-0472">Membrane</keyword>
<dbReference type="InterPro" id="IPR044744">
    <property type="entry name" value="ZNRF4/RNF13/RNF167_PA"/>
</dbReference>
<accession>A0A8D0KI65</accession>
<evidence type="ECO:0000256" key="4">
    <source>
        <dbReference type="ARBA" id="ARBA00022771"/>
    </source>
</evidence>
<evidence type="ECO:0000256" key="5">
    <source>
        <dbReference type="ARBA" id="ARBA00022833"/>
    </source>
</evidence>
<dbReference type="InterPro" id="IPR046450">
    <property type="entry name" value="PA_dom_sf"/>
</dbReference>
<dbReference type="Proteomes" id="UP000694421">
    <property type="component" value="Unplaced"/>
</dbReference>
<proteinExistence type="predicted"/>
<dbReference type="GeneTree" id="ENSGT00940000163061"/>
<keyword evidence="5" id="KW-0862">Zinc</keyword>
<keyword evidence="10" id="KW-1185">Reference proteome</keyword>
<feature type="domain" description="PA" evidence="8">
    <location>
        <begin position="29"/>
        <end position="115"/>
    </location>
</feature>
<dbReference type="GO" id="GO:0005737">
    <property type="term" value="C:cytoplasm"/>
    <property type="evidence" value="ECO:0007669"/>
    <property type="project" value="UniProtKB-ARBA"/>
</dbReference>
<evidence type="ECO:0000256" key="6">
    <source>
        <dbReference type="ARBA" id="ARBA00022989"/>
    </source>
</evidence>
<dbReference type="AlphaFoldDB" id="A0A8D0KI65"/>
<evidence type="ECO:0000256" key="3">
    <source>
        <dbReference type="ARBA" id="ARBA00022723"/>
    </source>
</evidence>
<keyword evidence="3" id="KW-0479">Metal-binding</keyword>
<comment type="subcellular location">
    <subcellularLocation>
        <location evidence="1">Membrane</location>
    </subcellularLocation>
</comment>
<evidence type="ECO:0000313" key="10">
    <source>
        <dbReference type="Proteomes" id="UP000694421"/>
    </source>
</evidence>
<dbReference type="GO" id="GO:0016020">
    <property type="term" value="C:membrane"/>
    <property type="evidence" value="ECO:0007669"/>
    <property type="project" value="UniProtKB-SubCell"/>
</dbReference>
<keyword evidence="6" id="KW-1133">Transmembrane helix</keyword>
<dbReference type="OMA" id="NACHPIG"/>
<dbReference type="SUPFAM" id="SSF52025">
    <property type="entry name" value="PA domain"/>
    <property type="match status" value="1"/>
</dbReference>
<organism evidence="9 10">
    <name type="scientific">Salvator merianae</name>
    <name type="common">Argentine black and white tegu</name>
    <name type="synonym">Tupinambis merianae</name>
    <dbReference type="NCBI Taxonomy" id="96440"/>
    <lineage>
        <taxon>Eukaryota</taxon>
        <taxon>Metazoa</taxon>
        <taxon>Chordata</taxon>
        <taxon>Craniata</taxon>
        <taxon>Vertebrata</taxon>
        <taxon>Euteleostomi</taxon>
        <taxon>Lepidosauria</taxon>
        <taxon>Squamata</taxon>
        <taxon>Bifurcata</taxon>
        <taxon>Unidentata</taxon>
        <taxon>Episquamata</taxon>
        <taxon>Laterata</taxon>
        <taxon>Teiioidea</taxon>
        <taxon>Teiidae</taxon>
        <taxon>Salvator</taxon>
    </lineage>
</organism>
<evidence type="ECO:0000256" key="2">
    <source>
        <dbReference type="ARBA" id="ARBA00022692"/>
    </source>
</evidence>
<name>A0A8D0KI65_SALMN</name>
<dbReference type="CDD" id="cd02123">
    <property type="entry name" value="PA_C_RZF_like"/>
    <property type="match status" value="1"/>
</dbReference>
<dbReference type="Pfam" id="PF02225">
    <property type="entry name" value="PA"/>
    <property type="match status" value="1"/>
</dbReference>
<dbReference type="Gene3D" id="3.50.30.30">
    <property type="match status" value="1"/>
</dbReference>